<name>A0A0R1RWF0_9LACO</name>
<feature type="transmembrane region" description="Helical" evidence="1">
    <location>
        <begin position="53"/>
        <end position="71"/>
    </location>
</feature>
<keyword evidence="1" id="KW-0812">Transmembrane</keyword>
<feature type="transmembrane region" description="Helical" evidence="1">
    <location>
        <begin position="230"/>
        <end position="248"/>
    </location>
</feature>
<feature type="transmembrane region" description="Helical" evidence="1">
    <location>
        <begin position="129"/>
        <end position="148"/>
    </location>
</feature>
<dbReference type="PATRIC" id="fig|1114972.6.peg.503"/>
<keyword evidence="1" id="KW-1133">Transmembrane helix</keyword>
<dbReference type="OrthoDB" id="2145555at2"/>
<dbReference type="EMBL" id="AZFF01000001">
    <property type="protein sequence ID" value="KRL57483.1"/>
    <property type="molecule type" value="Genomic_DNA"/>
</dbReference>
<comment type="caution">
    <text evidence="2">The sequence shown here is derived from an EMBL/GenBank/DDBJ whole genome shotgun (WGS) entry which is preliminary data.</text>
</comment>
<gene>
    <name evidence="2" type="ORF">FD35_GL000504</name>
</gene>
<sequence>MPTQTRKQRHATSFFDNMPWQPLLIFTIAQNIIWWSFPIHYGRLTGAAFHGNQLLLLAYTIVMSLTTFLMFQANFKSLWAHVPILISLILAFSGIIRGNLEILIMLLMFSGFWLVVEMRWLNLQNIWGLIIYALLSTFPISSAIFFFQNRFLSMTFLIQLIPLVACQLFFMMPIFETEGKRRVIATAVTGVLLIAAILFFHFSLLGVLAMAVVIITFWFSINYPNLKAQYTAAVYIVLELLAYLILVFA</sequence>
<reference evidence="2 3" key="1">
    <citation type="journal article" date="2015" name="Genome Announc.">
        <title>Expanding the biotechnology potential of lactobacilli through comparative genomics of 213 strains and associated genera.</title>
        <authorList>
            <person name="Sun Z."/>
            <person name="Harris H.M."/>
            <person name="McCann A."/>
            <person name="Guo C."/>
            <person name="Argimon S."/>
            <person name="Zhang W."/>
            <person name="Yang X."/>
            <person name="Jeffery I.B."/>
            <person name="Cooney J.C."/>
            <person name="Kagawa T.F."/>
            <person name="Liu W."/>
            <person name="Song Y."/>
            <person name="Salvetti E."/>
            <person name="Wrobel A."/>
            <person name="Rasinkangas P."/>
            <person name="Parkhill J."/>
            <person name="Rea M.C."/>
            <person name="O'Sullivan O."/>
            <person name="Ritari J."/>
            <person name="Douillard F.P."/>
            <person name="Paul Ross R."/>
            <person name="Yang R."/>
            <person name="Briner A.E."/>
            <person name="Felis G.E."/>
            <person name="de Vos W.M."/>
            <person name="Barrangou R."/>
            <person name="Klaenhammer T.R."/>
            <person name="Caufield P.W."/>
            <person name="Cui Y."/>
            <person name="Zhang H."/>
            <person name="O'Toole P.W."/>
        </authorList>
    </citation>
    <scope>NUCLEOTIDE SEQUENCE [LARGE SCALE GENOMIC DNA]</scope>
    <source>
        <strain evidence="2 3">DSM 15814</strain>
    </source>
</reference>
<proteinExistence type="predicted"/>
<evidence type="ECO:0000256" key="1">
    <source>
        <dbReference type="SAM" id="Phobius"/>
    </source>
</evidence>
<keyword evidence="3" id="KW-1185">Reference proteome</keyword>
<feature type="transmembrane region" description="Helical" evidence="1">
    <location>
        <begin position="78"/>
        <end position="96"/>
    </location>
</feature>
<dbReference type="eggNOG" id="ENOG50309HG">
    <property type="taxonomic scope" value="Bacteria"/>
</dbReference>
<dbReference type="RefSeq" id="WP_017261613.1">
    <property type="nucleotide sequence ID" value="NZ_AUAW01000001.1"/>
</dbReference>
<feature type="transmembrane region" description="Helical" evidence="1">
    <location>
        <begin position="187"/>
        <end position="218"/>
    </location>
</feature>
<keyword evidence="1" id="KW-0472">Membrane</keyword>
<feature type="transmembrane region" description="Helical" evidence="1">
    <location>
        <begin position="20"/>
        <end position="41"/>
    </location>
</feature>
<dbReference type="AlphaFoldDB" id="A0A0R1RWF0"/>
<evidence type="ECO:0000313" key="2">
    <source>
        <dbReference type="EMBL" id="KRL57483.1"/>
    </source>
</evidence>
<dbReference type="STRING" id="1114972.FD35_GL000504"/>
<feature type="transmembrane region" description="Helical" evidence="1">
    <location>
        <begin position="154"/>
        <end position="175"/>
    </location>
</feature>
<protein>
    <recommendedName>
        <fullName evidence="4">Integral membrane protein</fullName>
    </recommendedName>
</protein>
<accession>A0A0R1RWF0</accession>
<dbReference type="Proteomes" id="UP000051999">
    <property type="component" value="Unassembled WGS sequence"/>
</dbReference>
<evidence type="ECO:0000313" key="3">
    <source>
        <dbReference type="Proteomes" id="UP000051999"/>
    </source>
</evidence>
<feature type="transmembrane region" description="Helical" evidence="1">
    <location>
        <begin position="102"/>
        <end position="122"/>
    </location>
</feature>
<organism evidence="2 3">
    <name type="scientific">Furfurilactobacillus rossiae DSM 15814</name>
    <dbReference type="NCBI Taxonomy" id="1114972"/>
    <lineage>
        <taxon>Bacteria</taxon>
        <taxon>Bacillati</taxon>
        <taxon>Bacillota</taxon>
        <taxon>Bacilli</taxon>
        <taxon>Lactobacillales</taxon>
        <taxon>Lactobacillaceae</taxon>
        <taxon>Furfurilactobacillus</taxon>
    </lineage>
</organism>
<evidence type="ECO:0008006" key="4">
    <source>
        <dbReference type="Google" id="ProtNLM"/>
    </source>
</evidence>